<dbReference type="GO" id="GO:1902275">
    <property type="term" value="P:regulation of chromatin organization"/>
    <property type="evidence" value="ECO:0007669"/>
    <property type="project" value="TreeGrafter"/>
</dbReference>
<accession>A0AAN0J2F5</accession>
<dbReference type="KEGG" id="aqu:100638464"/>
<dbReference type="Gene3D" id="2.30.29.150">
    <property type="match status" value="1"/>
</dbReference>
<dbReference type="CDD" id="cd13230">
    <property type="entry name" value="PH1_SSRP1-like"/>
    <property type="match status" value="1"/>
</dbReference>
<dbReference type="Pfam" id="PF17292">
    <property type="entry name" value="POB3_N"/>
    <property type="match status" value="1"/>
</dbReference>
<dbReference type="SUPFAM" id="SSF50729">
    <property type="entry name" value="PH domain-like"/>
    <property type="match status" value="1"/>
</dbReference>
<keyword evidence="7 9" id="KW-0234">DNA repair</keyword>
<dbReference type="GO" id="GO:0006281">
    <property type="term" value="P:DNA repair"/>
    <property type="evidence" value="ECO:0007669"/>
    <property type="project" value="UniProtKB-KW"/>
</dbReference>
<evidence type="ECO:0000256" key="6">
    <source>
        <dbReference type="ARBA" id="ARBA00023163"/>
    </source>
</evidence>
<dbReference type="FunFam" id="2.30.29.30:FF:000098">
    <property type="entry name" value="Fact complex subunit ssrp1"/>
    <property type="match status" value="1"/>
</dbReference>
<keyword evidence="12" id="KW-1185">Reference proteome</keyword>
<evidence type="ECO:0000313" key="11">
    <source>
        <dbReference type="EnsemblMetazoa" id="XP_019850912.1"/>
    </source>
</evidence>
<dbReference type="InterPro" id="IPR048993">
    <property type="entry name" value="SSRP1-like_PH1"/>
</dbReference>
<dbReference type="Pfam" id="PF08512">
    <property type="entry name" value="Rttp106-like_middle"/>
    <property type="match status" value="1"/>
</dbReference>
<keyword evidence="5 9" id="KW-0805">Transcription regulation</keyword>
<keyword evidence="3 9" id="KW-0235">DNA replication</keyword>
<evidence type="ECO:0000259" key="10">
    <source>
        <dbReference type="SMART" id="SM01287"/>
    </source>
</evidence>
<dbReference type="AlphaFoldDB" id="A0AAN0J2F5"/>
<comment type="subcellular location">
    <subcellularLocation>
        <location evidence="9">Nucleus</location>
    </subcellularLocation>
    <subcellularLocation>
        <location evidence="9">Chromosome</location>
    </subcellularLocation>
</comment>
<sequence>MDFKEIGHISRGTLELGKMRIQSDGLIFKSSEKTLNVKHSEIDLAEWLRVARGYELKVLSREGHVFKFSGFKESDYGDLRDFFKQNFGKDLKQVELCVKGWNWGEPVFKGSLLTFLVDSKPAFEVPLEEVSRVTAGKNEVSLEFHQNDTAAVSLMEMRFHVPTTGTDGEEDPVQSFHDKVQAKADILQATGNAIASFTEMHCLTPRGRYTIKVYPTFLGAHGKTFDYKIPFSSITRLFMLPHNDGRHLFLVLGLDPPIRQGQTRYPFFILQLENDETCELTLAMSEEDLKEKYGGKLTQEMEGPLMEVFARLMKVLVGKKLMVPGSFKNNNGQNAVACSCKATAGFLYPLEKGFMFVHKPALFIKFEDIANVNFARMASGGVSRSFDFDIETREGVVHHFSSLMRDDYTRLHEFVTEKRLKIKDKGSVRINIYQNKCTCVYGYS</sequence>
<evidence type="ECO:0000256" key="8">
    <source>
        <dbReference type="ARBA" id="ARBA00023242"/>
    </source>
</evidence>
<comment type="similarity">
    <text evidence="1 9">Belongs to the SSRP1 family.</text>
</comment>
<dbReference type="InterPro" id="IPR038167">
    <property type="entry name" value="SSRP1_sf"/>
</dbReference>
<dbReference type="Pfam" id="PF03531">
    <property type="entry name" value="SSrecog"/>
    <property type="match status" value="1"/>
</dbReference>
<dbReference type="RefSeq" id="XP_019850912.1">
    <property type="nucleotide sequence ID" value="XM_019995353.1"/>
</dbReference>
<evidence type="ECO:0000256" key="4">
    <source>
        <dbReference type="ARBA" id="ARBA00022763"/>
    </source>
</evidence>
<dbReference type="GO" id="GO:0042393">
    <property type="term" value="F:histone binding"/>
    <property type="evidence" value="ECO:0007669"/>
    <property type="project" value="TreeGrafter"/>
</dbReference>
<organism evidence="11 12">
    <name type="scientific">Amphimedon queenslandica</name>
    <name type="common">Sponge</name>
    <dbReference type="NCBI Taxonomy" id="400682"/>
    <lineage>
        <taxon>Eukaryota</taxon>
        <taxon>Metazoa</taxon>
        <taxon>Porifera</taxon>
        <taxon>Demospongiae</taxon>
        <taxon>Heteroscleromorpha</taxon>
        <taxon>Haplosclerida</taxon>
        <taxon>Niphatidae</taxon>
        <taxon>Amphimedon</taxon>
    </lineage>
</organism>
<dbReference type="Proteomes" id="UP000007879">
    <property type="component" value="Unassembled WGS sequence"/>
</dbReference>
<evidence type="ECO:0000256" key="2">
    <source>
        <dbReference type="ARBA" id="ARBA00022454"/>
    </source>
</evidence>
<keyword evidence="8 9" id="KW-0539">Nucleus</keyword>
<dbReference type="InterPro" id="IPR000969">
    <property type="entry name" value="SSRP1/POB3"/>
</dbReference>
<dbReference type="GeneID" id="100638464"/>
<keyword evidence="6 9" id="KW-0804">Transcription</keyword>
<reference evidence="12" key="1">
    <citation type="journal article" date="2010" name="Nature">
        <title>The Amphimedon queenslandica genome and the evolution of animal complexity.</title>
        <authorList>
            <person name="Srivastava M."/>
            <person name="Simakov O."/>
            <person name="Chapman J."/>
            <person name="Fahey B."/>
            <person name="Gauthier M.E."/>
            <person name="Mitros T."/>
            <person name="Richards G.S."/>
            <person name="Conaco C."/>
            <person name="Dacre M."/>
            <person name="Hellsten U."/>
            <person name="Larroux C."/>
            <person name="Putnam N.H."/>
            <person name="Stanke M."/>
            <person name="Adamska M."/>
            <person name="Darling A."/>
            <person name="Degnan S.M."/>
            <person name="Oakley T.H."/>
            <person name="Plachetzki D.C."/>
            <person name="Zhai Y."/>
            <person name="Adamski M."/>
            <person name="Calcino A."/>
            <person name="Cummins S.F."/>
            <person name="Goodstein D.M."/>
            <person name="Harris C."/>
            <person name="Jackson D.J."/>
            <person name="Leys S.P."/>
            <person name="Shu S."/>
            <person name="Woodcroft B.J."/>
            <person name="Vervoort M."/>
            <person name="Kosik K.S."/>
            <person name="Manning G."/>
            <person name="Degnan B.M."/>
            <person name="Rokhsar D.S."/>
        </authorList>
    </citation>
    <scope>NUCLEOTIDE SEQUENCE [LARGE SCALE GENOMIC DNA]</scope>
</reference>
<reference evidence="11" key="2">
    <citation type="submission" date="2024-06" db="UniProtKB">
        <authorList>
            <consortium name="EnsemblMetazoa"/>
        </authorList>
    </citation>
    <scope>IDENTIFICATION</scope>
</reference>
<dbReference type="GO" id="GO:0031491">
    <property type="term" value="F:nucleosome binding"/>
    <property type="evidence" value="ECO:0007669"/>
    <property type="project" value="TreeGrafter"/>
</dbReference>
<dbReference type="GO" id="GO:0006260">
    <property type="term" value="P:DNA replication"/>
    <property type="evidence" value="ECO:0007669"/>
    <property type="project" value="UniProtKB-KW"/>
</dbReference>
<dbReference type="FunFam" id="2.30.29.150:FF:000001">
    <property type="entry name" value="Fact complex subunit ssrp1"/>
    <property type="match status" value="1"/>
</dbReference>
<evidence type="ECO:0000256" key="7">
    <source>
        <dbReference type="ARBA" id="ARBA00023204"/>
    </source>
</evidence>
<dbReference type="FunFam" id="2.30.29.220:FF:000002">
    <property type="entry name" value="FACT complex subunit SSRP1"/>
    <property type="match status" value="1"/>
</dbReference>
<dbReference type="EnsemblMetazoa" id="XM_019995353.1">
    <property type="protein sequence ID" value="XP_019850912.1"/>
    <property type="gene ID" value="LOC100638464"/>
</dbReference>
<dbReference type="InterPro" id="IPR035417">
    <property type="entry name" value="SSRP1/POB3_N"/>
</dbReference>
<dbReference type="GO" id="GO:0003677">
    <property type="term" value="F:DNA binding"/>
    <property type="evidence" value="ECO:0007669"/>
    <property type="project" value="InterPro"/>
</dbReference>
<dbReference type="Gene3D" id="2.30.29.220">
    <property type="entry name" value="Structure-specific recognition protein (SSRP1)"/>
    <property type="match status" value="1"/>
</dbReference>
<dbReference type="InterPro" id="IPR013719">
    <property type="entry name" value="RTT106/SPT16-like_middle_dom"/>
</dbReference>
<dbReference type="PANTHER" id="PTHR45849:SF1">
    <property type="entry name" value="FACT COMPLEX SUBUNIT SSRP1"/>
    <property type="match status" value="1"/>
</dbReference>
<comment type="function">
    <text evidence="9">Component of the FACT complex, a general chromatin factor that acts to reorganize nucleosomes. The FACT complex is involved in multiple processes that require DNA as a template such as mRNA elongation, DNA replication and DNA repair. During transcription elongation the FACT complex acts as a histone chaperone that both destabilizes and restores nucleosomal structure. It facilitates the passage of RNA polymerase II and transcription by promoting the dissociation of one histone H2A-H2B dimer from the nucleosome, then subsequently promotes the reestablishment of the nucleosome following the passage of RNA polymerase II.</text>
</comment>
<dbReference type="InterPro" id="IPR024954">
    <property type="entry name" value="SSRP1_DD"/>
</dbReference>
<evidence type="ECO:0000256" key="1">
    <source>
        <dbReference type="ARBA" id="ARBA00010060"/>
    </source>
</evidence>
<evidence type="ECO:0000256" key="9">
    <source>
        <dbReference type="RuleBase" id="RU364013"/>
    </source>
</evidence>
<evidence type="ECO:0000256" key="3">
    <source>
        <dbReference type="ARBA" id="ARBA00022705"/>
    </source>
</evidence>
<dbReference type="CDD" id="cd13231">
    <property type="entry name" value="PH2_SSRP1-like"/>
    <property type="match status" value="1"/>
</dbReference>
<keyword evidence="2 9" id="KW-0158">Chromosome</keyword>
<dbReference type="Pfam" id="PF21103">
    <property type="entry name" value="PH1_SSRP1-like"/>
    <property type="match status" value="1"/>
</dbReference>
<dbReference type="PANTHER" id="PTHR45849">
    <property type="entry name" value="FACT COMPLEX SUBUNIT SSRP1"/>
    <property type="match status" value="1"/>
</dbReference>
<dbReference type="Gene3D" id="2.30.29.30">
    <property type="entry name" value="Pleckstrin-homology domain (PH domain)/Phosphotyrosine-binding domain (PTB)"/>
    <property type="match status" value="2"/>
</dbReference>
<protein>
    <recommendedName>
        <fullName evidence="9">FACT complex subunit SSRP1</fullName>
    </recommendedName>
</protein>
<dbReference type="GO" id="GO:0035101">
    <property type="term" value="C:FACT complex"/>
    <property type="evidence" value="ECO:0007669"/>
    <property type="project" value="TreeGrafter"/>
</dbReference>
<evidence type="ECO:0000313" key="12">
    <source>
        <dbReference type="Proteomes" id="UP000007879"/>
    </source>
</evidence>
<proteinExistence type="inferred from homology"/>
<evidence type="ECO:0000256" key="5">
    <source>
        <dbReference type="ARBA" id="ARBA00023015"/>
    </source>
</evidence>
<dbReference type="SMART" id="SM01287">
    <property type="entry name" value="Rtt106"/>
    <property type="match status" value="1"/>
</dbReference>
<dbReference type="PRINTS" id="PR00887">
    <property type="entry name" value="SSRCOGNITION"/>
</dbReference>
<feature type="domain" description="Histone chaperone RTT106/FACT complex subunit SPT16-like middle" evidence="10">
    <location>
        <begin position="333"/>
        <end position="425"/>
    </location>
</feature>
<name>A0AAN0J2F5_AMPQE</name>
<dbReference type="InterPro" id="IPR011993">
    <property type="entry name" value="PH-like_dom_sf"/>
</dbReference>
<keyword evidence="4 9" id="KW-0227">DNA damage</keyword>
<dbReference type="InterPro" id="IPR050454">
    <property type="entry name" value="RTT106/SSRP1_HistChap/FACT"/>
</dbReference>